<accession>A0A5N5WKH2</accession>
<organism evidence="1 2">
    <name type="scientific">Aspergillus leporis</name>
    <dbReference type="NCBI Taxonomy" id="41062"/>
    <lineage>
        <taxon>Eukaryota</taxon>
        <taxon>Fungi</taxon>
        <taxon>Dikarya</taxon>
        <taxon>Ascomycota</taxon>
        <taxon>Pezizomycotina</taxon>
        <taxon>Eurotiomycetes</taxon>
        <taxon>Eurotiomycetidae</taxon>
        <taxon>Eurotiales</taxon>
        <taxon>Aspergillaceae</taxon>
        <taxon>Aspergillus</taxon>
        <taxon>Aspergillus subgen. Circumdati</taxon>
    </lineage>
</organism>
<proteinExistence type="predicted"/>
<dbReference type="Proteomes" id="UP000326565">
    <property type="component" value="Unassembled WGS sequence"/>
</dbReference>
<dbReference type="AlphaFoldDB" id="A0A5N5WKH2"/>
<evidence type="ECO:0000313" key="2">
    <source>
        <dbReference type="Proteomes" id="UP000326565"/>
    </source>
</evidence>
<sequence>YSDKCFNLWSDPLVLESIKLPKNPDTFVHEFLKMSTLQIPFRYIAPGIRVPTVAEFTSQPYLGSYPTKYPEPLSLLLFTTDGKNGIGRGIHPLTPPIQPSSTPKIANIPVFLYTSAMIPGRTMFLKWMFPPFTF</sequence>
<keyword evidence="2" id="KW-1185">Reference proteome</keyword>
<reference evidence="1 2" key="1">
    <citation type="submission" date="2019-04" db="EMBL/GenBank/DDBJ databases">
        <title>Friends and foes A comparative genomics study of 23 Aspergillus species from section Flavi.</title>
        <authorList>
            <consortium name="DOE Joint Genome Institute"/>
            <person name="Kjaerbolling I."/>
            <person name="Vesth T."/>
            <person name="Frisvad J.C."/>
            <person name="Nybo J.L."/>
            <person name="Theobald S."/>
            <person name="Kildgaard S."/>
            <person name="Isbrandt T."/>
            <person name="Kuo A."/>
            <person name="Sato A."/>
            <person name="Lyhne E.K."/>
            <person name="Kogle M.E."/>
            <person name="Wiebenga A."/>
            <person name="Kun R.S."/>
            <person name="Lubbers R.J."/>
            <person name="Makela M.R."/>
            <person name="Barry K."/>
            <person name="Chovatia M."/>
            <person name="Clum A."/>
            <person name="Daum C."/>
            <person name="Haridas S."/>
            <person name="He G."/>
            <person name="LaButti K."/>
            <person name="Lipzen A."/>
            <person name="Mondo S."/>
            <person name="Riley R."/>
            <person name="Salamov A."/>
            <person name="Simmons B.A."/>
            <person name="Magnuson J.K."/>
            <person name="Henrissat B."/>
            <person name="Mortensen U.H."/>
            <person name="Larsen T.O."/>
            <person name="Devries R.P."/>
            <person name="Grigoriev I.V."/>
            <person name="Machida M."/>
            <person name="Baker S.E."/>
            <person name="Andersen M.R."/>
        </authorList>
    </citation>
    <scope>NUCLEOTIDE SEQUENCE [LARGE SCALE GENOMIC DNA]</scope>
    <source>
        <strain evidence="1 2">CBS 151.66</strain>
    </source>
</reference>
<gene>
    <name evidence="1" type="ORF">BDV29DRAFT_183692</name>
</gene>
<name>A0A5N5WKH2_9EURO</name>
<evidence type="ECO:0000313" key="1">
    <source>
        <dbReference type="EMBL" id="KAB8068933.1"/>
    </source>
</evidence>
<dbReference type="EMBL" id="ML732365">
    <property type="protein sequence ID" value="KAB8068933.1"/>
    <property type="molecule type" value="Genomic_DNA"/>
</dbReference>
<dbReference type="OrthoDB" id="3029470at2759"/>
<protein>
    <submittedName>
        <fullName evidence="1">Uncharacterized protein</fullName>
    </submittedName>
</protein>
<feature type="non-terminal residue" evidence="1">
    <location>
        <position position="1"/>
    </location>
</feature>